<comment type="caution">
    <text evidence="1">The sequence shown here is derived from an EMBL/GenBank/DDBJ whole genome shotgun (WGS) entry which is preliminary data.</text>
</comment>
<proteinExistence type="predicted"/>
<dbReference type="EMBL" id="JAUKUD010000005">
    <property type="protein sequence ID" value="KAK0744246.1"/>
    <property type="molecule type" value="Genomic_DNA"/>
</dbReference>
<reference evidence="1" key="1">
    <citation type="submission" date="2023-06" db="EMBL/GenBank/DDBJ databases">
        <title>Genome-scale phylogeny and comparative genomics of the fungal order Sordariales.</title>
        <authorList>
            <consortium name="Lawrence Berkeley National Laboratory"/>
            <person name="Hensen N."/>
            <person name="Bonometti L."/>
            <person name="Westerberg I."/>
            <person name="Brannstrom I.O."/>
            <person name="Guillou S."/>
            <person name="Cros-Aarteil S."/>
            <person name="Calhoun S."/>
            <person name="Haridas S."/>
            <person name="Kuo A."/>
            <person name="Mondo S."/>
            <person name="Pangilinan J."/>
            <person name="Riley R."/>
            <person name="LaButti K."/>
            <person name="Andreopoulos B."/>
            <person name="Lipzen A."/>
            <person name="Chen C."/>
            <person name="Yanf M."/>
            <person name="Daum C."/>
            <person name="Ng V."/>
            <person name="Clum A."/>
            <person name="Steindorff A."/>
            <person name="Ohm R."/>
            <person name="Martin F."/>
            <person name="Silar P."/>
            <person name="Natvig D."/>
            <person name="Lalanne C."/>
            <person name="Gautier V."/>
            <person name="Ament-velasquez S.L."/>
            <person name="Kruys A."/>
            <person name="Hutchinson M.I."/>
            <person name="Powell A.J."/>
            <person name="Barry K."/>
            <person name="Miller A.N."/>
            <person name="Grigoriev I.V."/>
            <person name="Debuchy R."/>
            <person name="Gladieux P."/>
            <person name="Thoren M.H."/>
            <person name="Johannesson H."/>
        </authorList>
    </citation>
    <scope>NUCLEOTIDE SEQUENCE</scope>
    <source>
        <strain evidence="1">SMH3187-1</strain>
    </source>
</reference>
<evidence type="ECO:0000313" key="1">
    <source>
        <dbReference type="EMBL" id="KAK0744246.1"/>
    </source>
</evidence>
<evidence type="ECO:0000313" key="2">
    <source>
        <dbReference type="Proteomes" id="UP001172155"/>
    </source>
</evidence>
<protein>
    <submittedName>
        <fullName evidence="1">Uncharacterized protein</fullName>
    </submittedName>
</protein>
<name>A0AA40ERP2_9PEZI</name>
<sequence length="219" mass="24576">MPILQPQTSESDPKASLHVSKVIYIGSHTTYPTSIKIFDITHLVSPPHHSDVFFAETDVLGQAKLTADDTPTWLLRLDPTRAGKKKPFICTEHNTSEDDAAALWFPSAWAHGKNRIAFPLGSPHSEHDIAMLRPKSMSRTEGFVKDSIQFLWRQEGMSHRRLGLWTVIRGEESIAARYKAPSRFLRTGGTLLIDTTKVDVVVAFLTCVAMLRKIRQNDS</sequence>
<dbReference type="Proteomes" id="UP001172155">
    <property type="component" value="Unassembled WGS sequence"/>
</dbReference>
<gene>
    <name evidence="1" type="ORF">B0T18DRAFT_431364</name>
</gene>
<accession>A0AA40ERP2</accession>
<dbReference type="AlphaFoldDB" id="A0AA40ERP2"/>
<organism evidence="1 2">
    <name type="scientific">Schizothecium vesticola</name>
    <dbReference type="NCBI Taxonomy" id="314040"/>
    <lineage>
        <taxon>Eukaryota</taxon>
        <taxon>Fungi</taxon>
        <taxon>Dikarya</taxon>
        <taxon>Ascomycota</taxon>
        <taxon>Pezizomycotina</taxon>
        <taxon>Sordariomycetes</taxon>
        <taxon>Sordariomycetidae</taxon>
        <taxon>Sordariales</taxon>
        <taxon>Schizotheciaceae</taxon>
        <taxon>Schizothecium</taxon>
    </lineage>
</organism>
<keyword evidence="2" id="KW-1185">Reference proteome</keyword>